<dbReference type="InterPro" id="IPR036059">
    <property type="entry name" value="TldD/PmbA_sf"/>
</dbReference>
<dbReference type="Pfam" id="PF19290">
    <property type="entry name" value="PmbA_TldD_2nd"/>
    <property type="match status" value="1"/>
</dbReference>
<evidence type="ECO:0000313" key="5">
    <source>
        <dbReference type="EMBL" id="BBE31033.1"/>
    </source>
</evidence>
<dbReference type="InterPro" id="IPR045569">
    <property type="entry name" value="Metalloprtase-TldD/E_C"/>
</dbReference>
<evidence type="ECO:0000259" key="3">
    <source>
        <dbReference type="Pfam" id="PF19289"/>
    </source>
</evidence>
<feature type="domain" description="Metalloprotease TldD/E central" evidence="4">
    <location>
        <begin position="111"/>
        <end position="210"/>
    </location>
</feature>
<dbReference type="InterPro" id="IPR035068">
    <property type="entry name" value="TldD/PmbA_N"/>
</dbReference>
<dbReference type="GO" id="GO:0005829">
    <property type="term" value="C:cytosol"/>
    <property type="evidence" value="ECO:0007669"/>
    <property type="project" value="TreeGrafter"/>
</dbReference>
<dbReference type="InterPro" id="IPR002510">
    <property type="entry name" value="Metalloprtase-TldD/E_N"/>
</dbReference>
<dbReference type="Proteomes" id="UP000516361">
    <property type="component" value="Chromosome"/>
</dbReference>
<protein>
    <submittedName>
        <fullName evidence="5">Peptidase U62</fullName>
    </submittedName>
</protein>
<dbReference type="KEGG" id="ocy:OSSY52_11740"/>
<dbReference type="GO" id="GO:0006508">
    <property type="term" value="P:proteolysis"/>
    <property type="evidence" value="ECO:0007669"/>
    <property type="project" value="InterPro"/>
</dbReference>
<feature type="domain" description="Metalloprotease TldD/E N-terminal" evidence="2">
    <location>
        <begin position="24"/>
        <end position="83"/>
    </location>
</feature>
<evidence type="ECO:0000259" key="2">
    <source>
        <dbReference type="Pfam" id="PF01523"/>
    </source>
</evidence>
<gene>
    <name evidence="5" type="ORF">OSSY52_11740</name>
</gene>
<keyword evidence="6" id="KW-1185">Reference proteome</keyword>
<feature type="domain" description="Metalloprotease TldD/E C-terminal" evidence="3">
    <location>
        <begin position="220"/>
        <end position="434"/>
    </location>
</feature>
<reference evidence="5 6" key="1">
    <citation type="submission" date="2018-06" db="EMBL/GenBank/DDBJ databases">
        <title>Genome sequencing of Oceanotoga sp. sy52.</title>
        <authorList>
            <person name="Mori K."/>
        </authorList>
    </citation>
    <scope>NUCLEOTIDE SEQUENCE [LARGE SCALE GENOMIC DNA]</scope>
    <source>
        <strain evidence="6">sy52</strain>
    </source>
</reference>
<dbReference type="Pfam" id="PF19289">
    <property type="entry name" value="PmbA_TldD_3rd"/>
    <property type="match status" value="1"/>
</dbReference>
<dbReference type="PANTHER" id="PTHR43421:SF1">
    <property type="entry name" value="METALLOPROTEASE PMBA"/>
    <property type="match status" value="1"/>
</dbReference>
<evidence type="ECO:0000313" key="6">
    <source>
        <dbReference type="Proteomes" id="UP000516361"/>
    </source>
</evidence>
<dbReference type="AlphaFoldDB" id="A0A7G1G804"/>
<dbReference type="InterPro" id="IPR045570">
    <property type="entry name" value="Metalloprtase-TldD/E_cen_dom"/>
</dbReference>
<dbReference type="EMBL" id="AP018712">
    <property type="protein sequence ID" value="BBE31033.1"/>
    <property type="molecule type" value="Genomic_DNA"/>
</dbReference>
<dbReference type="RefSeq" id="WP_190613340.1">
    <property type="nucleotide sequence ID" value="NZ_AP018712.1"/>
</dbReference>
<dbReference type="GO" id="GO:0008237">
    <property type="term" value="F:metallopeptidase activity"/>
    <property type="evidence" value="ECO:0007669"/>
    <property type="project" value="InterPro"/>
</dbReference>
<evidence type="ECO:0000259" key="4">
    <source>
        <dbReference type="Pfam" id="PF19290"/>
    </source>
</evidence>
<comment type="similarity">
    <text evidence="1">Belongs to the peptidase U62 family.</text>
</comment>
<organism evidence="5 6">
    <name type="scientific">Tepiditoga spiralis</name>
    <dbReference type="NCBI Taxonomy" id="2108365"/>
    <lineage>
        <taxon>Bacteria</taxon>
        <taxon>Thermotogati</taxon>
        <taxon>Thermotogota</taxon>
        <taxon>Thermotogae</taxon>
        <taxon>Petrotogales</taxon>
        <taxon>Petrotogaceae</taxon>
        <taxon>Tepiditoga</taxon>
    </lineage>
</organism>
<dbReference type="Pfam" id="PF01523">
    <property type="entry name" value="PmbA_TldD_1st"/>
    <property type="match status" value="1"/>
</dbReference>
<dbReference type="PANTHER" id="PTHR43421">
    <property type="entry name" value="METALLOPROTEASE PMBA"/>
    <property type="match status" value="1"/>
</dbReference>
<dbReference type="SUPFAM" id="SSF111283">
    <property type="entry name" value="Putative modulator of DNA gyrase, PmbA/TldD"/>
    <property type="match status" value="1"/>
</dbReference>
<dbReference type="InterPro" id="IPR047657">
    <property type="entry name" value="PmbA"/>
</dbReference>
<dbReference type="Gene3D" id="3.30.2290.10">
    <property type="entry name" value="PmbA/TldD superfamily"/>
    <property type="match status" value="1"/>
</dbReference>
<evidence type="ECO:0000256" key="1">
    <source>
        <dbReference type="ARBA" id="ARBA00005836"/>
    </source>
</evidence>
<sequence length="436" mass="48298">MTYKEFKEKAFAYSKKIGIEACQINYQNNKNFSLSLGNGELEKYQDASSYKITLKVLKDGKIGSAFSESLEDAEKIVDEAYENLKLIDSEEINYFYDGKGKYLEMNTYSGKFEEMEVNKKLEFVNNIHKEISNDEKIAMVPMVVYQEIGIENKLSNTYGLDLENKMDGAFSYAMAVAKDTSPRSGVDYIVASDPSKLTLDFAKNVKKFAIEKIGSKSVKSGKYDVVFLNSAFSDVLGMFNHMLSAENIQKGLSPLKGKLNSKIGSNKLNIKDLAYYDGSISNTPFDSEGVPTKDKVILEDGILKTYLYDLKTAKKDKVEPTGNSISGRITYMNLFVEPGINSYEELLKKVNNGIVITEVEGMHSGANPISGDFSLGAQGLLIENGKIIRGVEQITISGNFLDMLSKVSEIGNDMKIGQNIVNPSVIIKQMDIAGNI</sequence>
<proteinExistence type="inferred from homology"/>
<accession>A0A7G1G804</accession>
<dbReference type="InParanoid" id="A0A7G1G804"/>
<name>A0A7G1G804_9BACT</name>